<organism evidence="1 2">
    <name type="scientific">Herbihabitans rhizosphaerae</name>
    <dbReference type="NCBI Taxonomy" id="1872711"/>
    <lineage>
        <taxon>Bacteria</taxon>
        <taxon>Bacillati</taxon>
        <taxon>Actinomycetota</taxon>
        <taxon>Actinomycetes</taxon>
        <taxon>Pseudonocardiales</taxon>
        <taxon>Pseudonocardiaceae</taxon>
        <taxon>Herbihabitans</taxon>
    </lineage>
</organism>
<keyword evidence="2" id="KW-1185">Reference proteome</keyword>
<dbReference type="Proteomes" id="UP000294257">
    <property type="component" value="Unassembled WGS sequence"/>
</dbReference>
<comment type="caution">
    <text evidence="1">The sequence shown here is derived from an EMBL/GenBank/DDBJ whole genome shotgun (WGS) entry which is preliminary data.</text>
</comment>
<name>A0A4V2EU35_9PSEU</name>
<proteinExistence type="predicted"/>
<evidence type="ECO:0000313" key="2">
    <source>
        <dbReference type="Proteomes" id="UP000294257"/>
    </source>
</evidence>
<dbReference type="EMBL" id="SGWQ01000002">
    <property type="protein sequence ID" value="RZS43193.1"/>
    <property type="molecule type" value="Genomic_DNA"/>
</dbReference>
<dbReference type="InterPro" id="IPR025455">
    <property type="entry name" value="DUF4276"/>
</dbReference>
<protein>
    <submittedName>
        <fullName evidence="1">Uncharacterized protein DUF4276</fullName>
    </submittedName>
</protein>
<dbReference type="Pfam" id="PF14103">
    <property type="entry name" value="DUF4276"/>
    <property type="match status" value="1"/>
</dbReference>
<evidence type="ECO:0000313" key="1">
    <source>
        <dbReference type="EMBL" id="RZS43193.1"/>
    </source>
</evidence>
<dbReference type="AlphaFoldDB" id="A0A4V2EU35"/>
<reference evidence="1 2" key="1">
    <citation type="submission" date="2019-02" db="EMBL/GenBank/DDBJ databases">
        <title>Genomic Encyclopedia of Type Strains, Phase IV (KMG-IV): sequencing the most valuable type-strain genomes for metagenomic binning, comparative biology and taxonomic classification.</title>
        <authorList>
            <person name="Goeker M."/>
        </authorList>
    </citation>
    <scope>NUCLEOTIDE SEQUENCE [LARGE SCALE GENOMIC DNA]</scope>
    <source>
        <strain evidence="1 2">DSM 101727</strain>
    </source>
</reference>
<sequence>MGRGVLPGRYRRGGLPVRPSSPVTVELLLEEPSAEVALRILMPKIVPGVQVNPVSFPGKAALLKKLPQRLRGYATWAPVAGHKVVILVDRDDDDCKELKHRLDDIAESSGLAVASRGRVGTVLNRVVIEELEAWFFGEVDALRAAYPRLPASIGQQAAYRDPDAIRGGTWEALERVLQAHGCHRERLAKLTAAEEIAVHMDVDKNRSRSFQVFRDGLRRLVSGDTDA</sequence>
<accession>A0A4V2EU35</accession>
<gene>
    <name evidence="1" type="ORF">EV193_102172</name>
</gene>